<comment type="similarity">
    <text evidence="1">Belongs to the adrenodoxin/putidaredoxin family.</text>
</comment>
<evidence type="ECO:0000256" key="5">
    <source>
        <dbReference type="ARBA" id="ARBA00023014"/>
    </source>
</evidence>
<comment type="caution">
    <text evidence="8">The sequence shown here is derived from an EMBL/GenBank/DDBJ whole genome shotgun (WGS) entry which is preliminary data.</text>
</comment>
<dbReference type="PANTHER" id="PTHR23426">
    <property type="entry name" value="FERREDOXIN/ADRENODOXIN"/>
    <property type="match status" value="1"/>
</dbReference>
<dbReference type="EMBL" id="JAAONZ010000014">
    <property type="protein sequence ID" value="NHO67084.1"/>
    <property type="molecule type" value="Genomic_DNA"/>
</dbReference>
<dbReference type="Gene3D" id="3.10.20.30">
    <property type="match status" value="1"/>
</dbReference>
<dbReference type="GO" id="GO:0140647">
    <property type="term" value="P:P450-containing electron transport chain"/>
    <property type="evidence" value="ECO:0007669"/>
    <property type="project" value="InterPro"/>
</dbReference>
<dbReference type="PROSITE" id="PS51085">
    <property type="entry name" value="2FE2S_FER_2"/>
    <property type="match status" value="1"/>
</dbReference>
<evidence type="ECO:0000259" key="7">
    <source>
        <dbReference type="PROSITE" id="PS51085"/>
    </source>
</evidence>
<dbReference type="InterPro" id="IPR001055">
    <property type="entry name" value="Adrenodoxin-like"/>
</dbReference>
<gene>
    <name evidence="8" type="ORF">G8770_16170</name>
</gene>
<dbReference type="AlphaFoldDB" id="A0A9E5T3L0"/>
<protein>
    <submittedName>
        <fullName evidence="8">2Fe-2S iron-sulfur cluster binding domain-containing protein</fullName>
    </submittedName>
</protein>
<dbReference type="RefSeq" id="WP_167189120.1">
    <property type="nucleotide sequence ID" value="NZ_JAAONZ010000014.1"/>
</dbReference>
<dbReference type="CDD" id="cd00207">
    <property type="entry name" value="fer2"/>
    <property type="match status" value="1"/>
</dbReference>
<dbReference type="Pfam" id="PF00111">
    <property type="entry name" value="Fer2"/>
    <property type="match status" value="1"/>
</dbReference>
<keyword evidence="3" id="KW-0479">Metal-binding</keyword>
<dbReference type="InterPro" id="IPR012675">
    <property type="entry name" value="Beta-grasp_dom_sf"/>
</dbReference>
<accession>A0A9E5T3L0</accession>
<proteinExistence type="inferred from homology"/>
<dbReference type="GO" id="GO:0009055">
    <property type="term" value="F:electron transfer activity"/>
    <property type="evidence" value="ECO:0007669"/>
    <property type="project" value="TreeGrafter"/>
</dbReference>
<evidence type="ECO:0000256" key="2">
    <source>
        <dbReference type="ARBA" id="ARBA00022714"/>
    </source>
</evidence>
<organism evidence="8 9">
    <name type="scientific">Pseudomaricurvus hydrocarbonicus</name>
    <dbReference type="NCBI Taxonomy" id="1470433"/>
    <lineage>
        <taxon>Bacteria</taxon>
        <taxon>Pseudomonadati</taxon>
        <taxon>Pseudomonadota</taxon>
        <taxon>Gammaproteobacteria</taxon>
        <taxon>Cellvibrionales</taxon>
        <taxon>Cellvibrionaceae</taxon>
        <taxon>Pseudomaricurvus</taxon>
    </lineage>
</organism>
<evidence type="ECO:0000313" key="9">
    <source>
        <dbReference type="Proteomes" id="UP000787472"/>
    </source>
</evidence>
<evidence type="ECO:0000256" key="6">
    <source>
        <dbReference type="ARBA" id="ARBA00034078"/>
    </source>
</evidence>
<dbReference type="PANTHER" id="PTHR23426:SF65">
    <property type="entry name" value="FERREDOXIN-2, MITOCHONDRIAL"/>
    <property type="match status" value="1"/>
</dbReference>
<dbReference type="InterPro" id="IPR001041">
    <property type="entry name" value="2Fe-2S_ferredoxin-type"/>
</dbReference>
<evidence type="ECO:0000256" key="1">
    <source>
        <dbReference type="ARBA" id="ARBA00010914"/>
    </source>
</evidence>
<dbReference type="GO" id="GO:0046872">
    <property type="term" value="F:metal ion binding"/>
    <property type="evidence" value="ECO:0007669"/>
    <property type="project" value="UniProtKB-KW"/>
</dbReference>
<sequence>MATVFVTDRDALEMIIDIRPGTSLMQAITDEGIGDLLALCGGMCSCATCHVYIDEKFLGQISAMSDDEQGLLEMSSYRKENSRLACQVRMSDSLDGMRATIAPAD</sequence>
<comment type="cofactor">
    <cofactor evidence="6">
        <name>[2Fe-2S] cluster</name>
        <dbReference type="ChEBI" id="CHEBI:190135"/>
    </cofactor>
</comment>
<name>A0A9E5T3L0_9GAMM</name>
<dbReference type="GO" id="GO:0051537">
    <property type="term" value="F:2 iron, 2 sulfur cluster binding"/>
    <property type="evidence" value="ECO:0007669"/>
    <property type="project" value="UniProtKB-KW"/>
</dbReference>
<keyword evidence="2" id="KW-0001">2Fe-2S</keyword>
<reference evidence="8" key="1">
    <citation type="submission" date="2020-03" db="EMBL/GenBank/DDBJ databases">
        <authorList>
            <person name="Guo F."/>
        </authorList>
    </citation>
    <scope>NUCLEOTIDE SEQUENCE</scope>
    <source>
        <strain evidence="8">JCM 30134</strain>
    </source>
</reference>
<evidence type="ECO:0000256" key="3">
    <source>
        <dbReference type="ARBA" id="ARBA00022723"/>
    </source>
</evidence>
<keyword evidence="4" id="KW-0408">Iron</keyword>
<dbReference type="PRINTS" id="PR00355">
    <property type="entry name" value="ADRENODOXIN"/>
</dbReference>
<evidence type="ECO:0000256" key="4">
    <source>
        <dbReference type="ARBA" id="ARBA00023004"/>
    </source>
</evidence>
<feature type="domain" description="2Fe-2S ferredoxin-type" evidence="7">
    <location>
        <begin position="2"/>
        <end position="105"/>
    </location>
</feature>
<keyword evidence="5" id="KW-0411">Iron-sulfur</keyword>
<keyword evidence="9" id="KW-1185">Reference proteome</keyword>
<dbReference type="SUPFAM" id="SSF54292">
    <property type="entry name" value="2Fe-2S ferredoxin-like"/>
    <property type="match status" value="1"/>
</dbReference>
<dbReference type="Proteomes" id="UP000787472">
    <property type="component" value="Unassembled WGS sequence"/>
</dbReference>
<dbReference type="InterPro" id="IPR036010">
    <property type="entry name" value="2Fe-2S_ferredoxin-like_sf"/>
</dbReference>
<evidence type="ECO:0000313" key="8">
    <source>
        <dbReference type="EMBL" id="NHO67084.1"/>
    </source>
</evidence>